<dbReference type="AlphaFoldDB" id="A0AAX3BF67"/>
<reference evidence="14" key="2">
    <citation type="submission" date="2022-06" db="EMBL/GenBank/DDBJ databases">
        <title>Thermospira aquatica gen. nov., sp. nov.</title>
        <authorList>
            <person name="Ben Ali Gam Z."/>
            <person name="Labat M."/>
        </authorList>
    </citation>
    <scope>NUCLEOTIDE SEQUENCE</scope>
    <source>
        <strain evidence="14">F1F22</strain>
    </source>
</reference>
<dbReference type="GO" id="GO:0003848">
    <property type="term" value="F:2-amino-4-hydroxy-6-hydroxymethyldihydropteridine diphosphokinase activity"/>
    <property type="evidence" value="ECO:0007669"/>
    <property type="project" value="UniProtKB-EC"/>
</dbReference>
<evidence type="ECO:0000256" key="10">
    <source>
        <dbReference type="ARBA" id="ARBA00029409"/>
    </source>
</evidence>
<dbReference type="CDD" id="cd00483">
    <property type="entry name" value="HPPK"/>
    <property type="match status" value="1"/>
</dbReference>
<accession>A0AAX3BF67</accession>
<gene>
    <name evidence="14" type="primary">folK</name>
    <name evidence="14" type="ORF">KDW03_04105</name>
</gene>
<organism evidence="14 15">
    <name type="scientific">Thermospira aquatica</name>
    <dbReference type="NCBI Taxonomy" id="2828656"/>
    <lineage>
        <taxon>Bacteria</taxon>
        <taxon>Pseudomonadati</taxon>
        <taxon>Spirochaetota</taxon>
        <taxon>Spirochaetia</taxon>
        <taxon>Brevinematales</taxon>
        <taxon>Thermospiraceae</taxon>
        <taxon>Thermospira</taxon>
    </lineage>
</organism>
<evidence type="ECO:0000256" key="11">
    <source>
        <dbReference type="ARBA" id="ARBA00029766"/>
    </source>
</evidence>
<evidence type="ECO:0000256" key="2">
    <source>
        <dbReference type="ARBA" id="ARBA00005810"/>
    </source>
</evidence>
<dbReference type="GO" id="GO:0016301">
    <property type="term" value="F:kinase activity"/>
    <property type="evidence" value="ECO:0007669"/>
    <property type="project" value="UniProtKB-KW"/>
</dbReference>
<dbReference type="NCBIfam" id="TIGR01498">
    <property type="entry name" value="folK"/>
    <property type="match status" value="1"/>
</dbReference>
<keyword evidence="7" id="KW-0418">Kinase</keyword>
<dbReference type="SUPFAM" id="SSF55083">
    <property type="entry name" value="6-hydroxymethyl-7,8-dihydropterin pyrophosphokinase, HPPK"/>
    <property type="match status" value="1"/>
</dbReference>
<dbReference type="Proteomes" id="UP001056539">
    <property type="component" value="Chromosome"/>
</dbReference>
<evidence type="ECO:0000256" key="9">
    <source>
        <dbReference type="ARBA" id="ARBA00022909"/>
    </source>
</evidence>
<keyword evidence="15" id="KW-1185">Reference proteome</keyword>
<dbReference type="EC" id="2.7.6.3" evidence="3"/>
<evidence type="ECO:0000256" key="8">
    <source>
        <dbReference type="ARBA" id="ARBA00022840"/>
    </source>
</evidence>
<evidence type="ECO:0000256" key="3">
    <source>
        <dbReference type="ARBA" id="ARBA00013253"/>
    </source>
</evidence>
<sequence>MAQVFLGLGSNQGKRKSYLRKALKEIEALGEHMVASHVYRTKPYGFTHQPDFLNMVVRIETSLAPEDLLEKLLDIESRLGRIRQQKWGPRTIDIDLLFYDQHIIKLPHLVVPHPDLHNRDFVLRPMMDIDPDFFHPELKKTIRELWNILKEAHPPQEKES</sequence>
<evidence type="ECO:0000256" key="5">
    <source>
        <dbReference type="ARBA" id="ARBA00022679"/>
    </source>
</evidence>
<dbReference type="GO" id="GO:0005524">
    <property type="term" value="F:ATP binding"/>
    <property type="evidence" value="ECO:0007669"/>
    <property type="project" value="UniProtKB-KW"/>
</dbReference>
<evidence type="ECO:0000256" key="7">
    <source>
        <dbReference type="ARBA" id="ARBA00022777"/>
    </source>
</evidence>
<keyword evidence="9" id="KW-0289">Folate biosynthesis</keyword>
<evidence type="ECO:0000259" key="13">
    <source>
        <dbReference type="PROSITE" id="PS00794"/>
    </source>
</evidence>
<dbReference type="PANTHER" id="PTHR43071:SF1">
    <property type="entry name" value="2-AMINO-4-HYDROXY-6-HYDROXYMETHYLDIHYDROPTERIDINE PYROPHOSPHOKINASE"/>
    <property type="match status" value="1"/>
</dbReference>
<dbReference type="PANTHER" id="PTHR43071">
    <property type="entry name" value="2-AMINO-4-HYDROXY-6-HYDROXYMETHYLDIHYDROPTERIDINE PYROPHOSPHOKINASE"/>
    <property type="match status" value="1"/>
</dbReference>
<evidence type="ECO:0000256" key="6">
    <source>
        <dbReference type="ARBA" id="ARBA00022741"/>
    </source>
</evidence>
<keyword evidence="8" id="KW-0067">ATP-binding</keyword>
<evidence type="ECO:0000256" key="12">
    <source>
        <dbReference type="ARBA" id="ARBA00033413"/>
    </source>
</evidence>
<keyword evidence="5 14" id="KW-0808">Transferase</keyword>
<evidence type="ECO:0000256" key="4">
    <source>
        <dbReference type="ARBA" id="ARBA00016218"/>
    </source>
</evidence>
<feature type="domain" description="7,8-dihydro-6-hydroxymethylpterin-pyrophosphokinase" evidence="13">
    <location>
        <begin position="86"/>
        <end position="97"/>
    </location>
</feature>
<proteinExistence type="inferred from homology"/>
<dbReference type="PROSITE" id="PS00794">
    <property type="entry name" value="HPPK"/>
    <property type="match status" value="1"/>
</dbReference>
<evidence type="ECO:0000256" key="1">
    <source>
        <dbReference type="ARBA" id="ARBA00005051"/>
    </source>
</evidence>
<keyword evidence="6" id="KW-0547">Nucleotide-binding</keyword>
<name>A0AAX3BF67_9SPIR</name>
<dbReference type="InterPro" id="IPR000550">
    <property type="entry name" value="Hppk"/>
</dbReference>
<dbReference type="Pfam" id="PF01288">
    <property type="entry name" value="HPPK"/>
    <property type="match status" value="1"/>
</dbReference>
<dbReference type="EMBL" id="CP073355">
    <property type="protein sequence ID" value="URA10993.1"/>
    <property type="molecule type" value="Genomic_DNA"/>
</dbReference>
<dbReference type="RefSeq" id="WP_271436124.1">
    <property type="nucleotide sequence ID" value="NZ_CP073355.1"/>
</dbReference>
<comment type="similarity">
    <text evidence="2">Belongs to the HPPK family.</text>
</comment>
<dbReference type="InterPro" id="IPR035907">
    <property type="entry name" value="Hppk_sf"/>
</dbReference>
<evidence type="ECO:0000313" key="14">
    <source>
        <dbReference type="EMBL" id="URA10993.1"/>
    </source>
</evidence>
<reference evidence="14" key="1">
    <citation type="submission" date="2021-04" db="EMBL/GenBank/DDBJ databases">
        <authorList>
            <person name="Postec A."/>
        </authorList>
    </citation>
    <scope>NUCLEOTIDE SEQUENCE</scope>
    <source>
        <strain evidence="14">F1F22</strain>
    </source>
</reference>
<dbReference type="GO" id="GO:0046656">
    <property type="term" value="P:folic acid biosynthetic process"/>
    <property type="evidence" value="ECO:0007669"/>
    <property type="project" value="UniProtKB-KW"/>
</dbReference>
<protein>
    <recommendedName>
        <fullName evidence="4">2-amino-4-hydroxy-6-hydroxymethyldihydropteridine pyrophosphokinase</fullName>
        <ecNumber evidence="3">2.7.6.3</ecNumber>
    </recommendedName>
    <alternativeName>
        <fullName evidence="11">6-hydroxymethyl-7,8-dihydropterin pyrophosphokinase</fullName>
    </alternativeName>
    <alternativeName>
        <fullName evidence="12">7,8-dihydro-6-hydroxymethylpterin-pyrophosphokinase</fullName>
    </alternativeName>
</protein>
<dbReference type="Gene3D" id="3.30.70.560">
    <property type="entry name" value="7,8-Dihydro-6-hydroxymethylpterin-pyrophosphokinase HPPK"/>
    <property type="match status" value="1"/>
</dbReference>
<dbReference type="KEGG" id="taqu:KDW03_04105"/>
<comment type="function">
    <text evidence="10">Catalyzes the transfer of pyrophosphate from adenosine triphosphate (ATP) to 6-hydroxymethyl-7,8-dihydropterin, an enzymatic step in folate biosynthesis pathway.</text>
</comment>
<comment type="pathway">
    <text evidence="1">Cofactor biosynthesis; tetrahydrofolate biosynthesis; 2-amino-4-hydroxy-6-hydroxymethyl-7,8-dihydropteridine diphosphate from 7,8-dihydroneopterin triphosphate: step 4/4.</text>
</comment>
<evidence type="ECO:0000313" key="15">
    <source>
        <dbReference type="Proteomes" id="UP001056539"/>
    </source>
</evidence>